<name>A0ABP0RWY1_9DINO</name>
<evidence type="ECO:0000313" key="1">
    <source>
        <dbReference type="EMBL" id="CAK9105138.1"/>
    </source>
</evidence>
<evidence type="ECO:0000313" key="2">
    <source>
        <dbReference type="Proteomes" id="UP001642464"/>
    </source>
</evidence>
<dbReference type="Proteomes" id="UP001642464">
    <property type="component" value="Unassembled WGS sequence"/>
</dbReference>
<sequence length="63" mass="6656">AEQSGKILAHLEPSVAAAIVTARGNTARARAERVTEDPEMEFEASAASLHEMLGGTWGQRHAA</sequence>
<dbReference type="EMBL" id="CAXAMM010042474">
    <property type="protein sequence ID" value="CAK9105138.1"/>
    <property type="molecule type" value="Genomic_DNA"/>
</dbReference>
<feature type="non-terminal residue" evidence="1">
    <location>
        <position position="63"/>
    </location>
</feature>
<comment type="caution">
    <text evidence="1">The sequence shown here is derived from an EMBL/GenBank/DDBJ whole genome shotgun (WGS) entry which is preliminary data.</text>
</comment>
<proteinExistence type="predicted"/>
<organism evidence="1 2">
    <name type="scientific">Durusdinium trenchii</name>
    <dbReference type="NCBI Taxonomy" id="1381693"/>
    <lineage>
        <taxon>Eukaryota</taxon>
        <taxon>Sar</taxon>
        <taxon>Alveolata</taxon>
        <taxon>Dinophyceae</taxon>
        <taxon>Suessiales</taxon>
        <taxon>Symbiodiniaceae</taxon>
        <taxon>Durusdinium</taxon>
    </lineage>
</organism>
<gene>
    <name evidence="1" type="ORF">SCF082_LOCUS49015</name>
</gene>
<keyword evidence="2" id="KW-1185">Reference proteome</keyword>
<accession>A0ABP0RWY1</accession>
<protein>
    <submittedName>
        <fullName evidence="1">Uncharacterized protein</fullName>
    </submittedName>
</protein>
<feature type="non-terminal residue" evidence="1">
    <location>
        <position position="1"/>
    </location>
</feature>
<reference evidence="1 2" key="1">
    <citation type="submission" date="2024-02" db="EMBL/GenBank/DDBJ databases">
        <authorList>
            <person name="Chen Y."/>
            <person name="Shah S."/>
            <person name="Dougan E. K."/>
            <person name="Thang M."/>
            <person name="Chan C."/>
        </authorList>
    </citation>
    <scope>NUCLEOTIDE SEQUENCE [LARGE SCALE GENOMIC DNA]</scope>
</reference>